<comment type="similarity">
    <text evidence="1">Belongs to the bacterial solute-binding protein 5 family.</text>
</comment>
<evidence type="ECO:0000313" key="6">
    <source>
        <dbReference type="EMBL" id="MBN8205221.1"/>
    </source>
</evidence>
<reference evidence="6" key="1">
    <citation type="submission" date="2020-12" db="EMBL/GenBank/DDBJ databases">
        <title>PHA producing bacteria isolated from mangrove.</title>
        <authorList>
            <person name="Zheng W."/>
            <person name="Yu S."/>
            <person name="Huang Y."/>
        </authorList>
    </citation>
    <scope>NUCLEOTIDE SEQUENCE</scope>
    <source>
        <strain evidence="6">GN8-5</strain>
    </source>
</reference>
<keyword evidence="3 4" id="KW-0732">Signal</keyword>
<dbReference type="Gene3D" id="3.40.190.10">
    <property type="entry name" value="Periplasmic binding protein-like II"/>
    <property type="match status" value="1"/>
</dbReference>
<organism evidence="6 7">
    <name type="scientific">Microbacterium esteraromaticum</name>
    <dbReference type="NCBI Taxonomy" id="57043"/>
    <lineage>
        <taxon>Bacteria</taxon>
        <taxon>Bacillati</taxon>
        <taxon>Actinomycetota</taxon>
        <taxon>Actinomycetes</taxon>
        <taxon>Micrococcales</taxon>
        <taxon>Microbacteriaceae</taxon>
        <taxon>Microbacterium</taxon>
    </lineage>
</organism>
<sequence length="500" mass="53027">MRRTFASTALILGGVLLAGCASSPATGTDAPESSESAIIDIRVGLEPTSLDVTTTSGAGLVQVMRGNVYEGLVGLSEDLEILPALASDWEISDDGLTYTFTVREGVTFHDGTPMTVADVVASLQASSAEGSTNPDAKRMGSVASVEATDDTTVVVTLSERDINFLESLTTSAGYVVPLESSVDLASATNGTGPYTLGQWNRGATLSLEPFADYWGEAPLNGGVVYHYIADETTAASALRSGEVDILAGVSAETAELLGGDAEFQVVEGDSTSWMTLGFNNAVAPFDDQRVRQALRQAIDKQELIEVIGGQALEVGTITVPTDAWHVDATDSAPYDQAAAKELLAEAGQEDLSLTLTVANTYDTIITEFIAAELAEVGVDVTIDTVEFATWLEDVYTNKDYELTMVLHVDPATITYYGNPAYYWNYDNAEAQTLVTEARQSATPEERDEKLRAVAELVAADSASDWLYSPQTVIVAGEDVAGFPVDRISNNFRVSGITAAE</sequence>
<feature type="signal peptide" evidence="4">
    <location>
        <begin position="1"/>
        <end position="27"/>
    </location>
</feature>
<dbReference type="PIRSF" id="PIRSF002741">
    <property type="entry name" value="MppA"/>
    <property type="match status" value="1"/>
</dbReference>
<dbReference type="RefSeq" id="WP_179409099.1">
    <property type="nucleotide sequence ID" value="NZ_JAEMWU010000001.1"/>
</dbReference>
<dbReference type="GO" id="GO:0043190">
    <property type="term" value="C:ATP-binding cassette (ABC) transporter complex"/>
    <property type="evidence" value="ECO:0007669"/>
    <property type="project" value="InterPro"/>
</dbReference>
<feature type="domain" description="Solute-binding protein family 5" evidence="5">
    <location>
        <begin position="80"/>
        <end position="405"/>
    </location>
</feature>
<evidence type="ECO:0000256" key="4">
    <source>
        <dbReference type="SAM" id="SignalP"/>
    </source>
</evidence>
<evidence type="ECO:0000256" key="3">
    <source>
        <dbReference type="ARBA" id="ARBA00022729"/>
    </source>
</evidence>
<evidence type="ECO:0000256" key="2">
    <source>
        <dbReference type="ARBA" id="ARBA00022448"/>
    </source>
</evidence>
<feature type="chain" id="PRO_5039181457" evidence="4">
    <location>
        <begin position="28"/>
        <end position="500"/>
    </location>
</feature>
<dbReference type="SUPFAM" id="SSF53850">
    <property type="entry name" value="Periplasmic binding protein-like II"/>
    <property type="match status" value="1"/>
</dbReference>
<evidence type="ECO:0000313" key="7">
    <source>
        <dbReference type="Proteomes" id="UP000664385"/>
    </source>
</evidence>
<dbReference type="InterPro" id="IPR039424">
    <property type="entry name" value="SBP_5"/>
</dbReference>
<dbReference type="Pfam" id="PF00496">
    <property type="entry name" value="SBP_bac_5"/>
    <property type="match status" value="1"/>
</dbReference>
<dbReference type="Proteomes" id="UP000664385">
    <property type="component" value="Unassembled WGS sequence"/>
</dbReference>
<dbReference type="InterPro" id="IPR000914">
    <property type="entry name" value="SBP_5_dom"/>
</dbReference>
<dbReference type="Gene3D" id="3.90.76.10">
    <property type="entry name" value="Dipeptide-binding Protein, Domain 1"/>
    <property type="match status" value="1"/>
</dbReference>
<comment type="caution">
    <text evidence="6">The sequence shown here is derived from an EMBL/GenBank/DDBJ whole genome shotgun (WGS) entry which is preliminary data.</text>
</comment>
<evidence type="ECO:0000259" key="5">
    <source>
        <dbReference type="Pfam" id="PF00496"/>
    </source>
</evidence>
<dbReference type="GO" id="GO:0015833">
    <property type="term" value="P:peptide transport"/>
    <property type="evidence" value="ECO:0007669"/>
    <property type="project" value="TreeGrafter"/>
</dbReference>
<dbReference type="PANTHER" id="PTHR30290">
    <property type="entry name" value="PERIPLASMIC BINDING COMPONENT OF ABC TRANSPORTER"/>
    <property type="match status" value="1"/>
</dbReference>
<protein>
    <submittedName>
        <fullName evidence="6">ABC transporter substrate-binding protein</fullName>
    </submittedName>
</protein>
<dbReference type="GO" id="GO:1904680">
    <property type="term" value="F:peptide transmembrane transporter activity"/>
    <property type="evidence" value="ECO:0007669"/>
    <property type="project" value="TreeGrafter"/>
</dbReference>
<gene>
    <name evidence="6" type="ORF">JF543_04530</name>
</gene>
<dbReference type="InterPro" id="IPR030678">
    <property type="entry name" value="Peptide/Ni-bd"/>
</dbReference>
<proteinExistence type="inferred from homology"/>
<dbReference type="AlphaFoldDB" id="A0A939IUA8"/>
<accession>A0A939IUA8</accession>
<evidence type="ECO:0000256" key="1">
    <source>
        <dbReference type="ARBA" id="ARBA00005695"/>
    </source>
</evidence>
<dbReference type="PROSITE" id="PS51257">
    <property type="entry name" value="PROKAR_LIPOPROTEIN"/>
    <property type="match status" value="1"/>
</dbReference>
<dbReference type="Gene3D" id="3.10.105.10">
    <property type="entry name" value="Dipeptide-binding Protein, Domain 3"/>
    <property type="match status" value="1"/>
</dbReference>
<dbReference type="EMBL" id="JAEMWU010000001">
    <property type="protein sequence ID" value="MBN8205221.1"/>
    <property type="molecule type" value="Genomic_DNA"/>
</dbReference>
<dbReference type="GO" id="GO:0042597">
    <property type="term" value="C:periplasmic space"/>
    <property type="evidence" value="ECO:0007669"/>
    <property type="project" value="UniProtKB-ARBA"/>
</dbReference>
<name>A0A939IUA8_9MICO</name>
<dbReference type="PANTHER" id="PTHR30290:SF9">
    <property type="entry name" value="OLIGOPEPTIDE-BINDING PROTEIN APPA"/>
    <property type="match status" value="1"/>
</dbReference>
<keyword evidence="2" id="KW-0813">Transport</keyword>